<dbReference type="GO" id="GO:0005506">
    <property type="term" value="F:iron ion binding"/>
    <property type="evidence" value="ECO:0007669"/>
    <property type="project" value="InterPro"/>
</dbReference>
<comment type="similarity">
    <text evidence="3">Belongs to the cytochrome P450 family.</text>
</comment>
<evidence type="ECO:0000256" key="7">
    <source>
        <dbReference type="ARBA" id="ARBA00023004"/>
    </source>
</evidence>
<dbReference type="InterPro" id="IPR002403">
    <property type="entry name" value="Cyt_P450_E_grp-IV"/>
</dbReference>
<keyword evidence="4 9" id="KW-0349">Heme</keyword>
<dbReference type="PANTHER" id="PTHR24305:SF162">
    <property type="entry name" value="P450, PUTATIVE (EUROFUNG)-RELATED"/>
    <property type="match status" value="1"/>
</dbReference>
<proteinExistence type="inferred from homology"/>
<dbReference type="GO" id="GO:0016705">
    <property type="term" value="F:oxidoreductase activity, acting on paired donors, with incorporation or reduction of molecular oxygen"/>
    <property type="evidence" value="ECO:0007669"/>
    <property type="project" value="InterPro"/>
</dbReference>
<dbReference type="AlphaFoldDB" id="A0A395GKC6"/>
<evidence type="ECO:0000256" key="2">
    <source>
        <dbReference type="ARBA" id="ARBA00005179"/>
    </source>
</evidence>
<evidence type="ECO:0000256" key="3">
    <source>
        <dbReference type="ARBA" id="ARBA00010617"/>
    </source>
</evidence>
<dbReference type="EMBL" id="KZ824483">
    <property type="protein sequence ID" value="RAK95940.1"/>
    <property type="molecule type" value="Genomic_DNA"/>
</dbReference>
<evidence type="ECO:0000256" key="9">
    <source>
        <dbReference type="PIRSR" id="PIRSR602403-1"/>
    </source>
</evidence>
<evidence type="ECO:0000313" key="11">
    <source>
        <dbReference type="Proteomes" id="UP000249402"/>
    </source>
</evidence>
<dbReference type="InterPro" id="IPR050121">
    <property type="entry name" value="Cytochrome_P450_monoxygenase"/>
</dbReference>
<dbReference type="Pfam" id="PF00067">
    <property type="entry name" value="p450"/>
    <property type="match status" value="1"/>
</dbReference>
<dbReference type="GO" id="GO:0020037">
    <property type="term" value="F:heme binding"/>
    <property type="evidence" value="ECO:0007669"/>
    <property type="project" value="InterPro"/>
</dbReference>
<evidence type="ECO:0000256" key="6">
    <source>
        <dbReference type="ARBA" id="ARBA00023002"/>
    </source>
</evidence>
<evidence type="ECO:0000256" key="5">
    <source>
        <dbReference type="ARBA" id="ARBA00022723"/>
    </source>
</evidence>
<sequence>MLALYLVAVAIVGWVIYRLWLDPLSQIPGPWLARFIPVCNLRMILTNKLVYTFQDLHDTYGPVVRIGPSDLSFATVTAFDSIYGFDGDKHFALHGSRKGLLGSIGGMEESLANVTRKEHRRLLRPLITTTLAELTAACTERYCNVALAETLQAHAVGQTGSTPIPLSTVNDRCLWQLGSMVAFGTRSTELARVHFHLNLRWLDRYMCFLEVCCTFLPRALIQDHMPAFFKAWQTICAICRQPTDPSWKDQPAEEPSFDDHQLARLQRAATKAGLTDIPEALLLINTIITGFSVYGATETALNNLVYFLLHHRPCMVNLEAELLAAGGSVDELTDGRLAKLPYINACINESFRMAPAFNGGILQRVSCGATVEGVYIPPGVGVAVDHYTLGHAKPYWESPDEFRPERWLNPNRKDDFKASRPFLIGARQCPGRQMAYQILRVLVAKMVYLYSMELVNQDFDLRRDSLSSYHWGGVKLNVIMTPRTPGVLGY</sequence>
<keyword evidence="7 9" id="KW-0408">Iron</keyword>
<dbReference type="VEuPathDB" id="FungiDB:BO80DRAFT_469044"/>
<feature type="binding site" description="axial binding residue" evidence="9">
    <location>
        <position position="429"/>
    </location>
    <ligand>
        <name>heme</name>
        <dbReference type="ChEBI" id="CHEBI:30413"/>
    </ligand>
    <ligandPart>
        <name>Fe</name>
        <dbReference type="ChEBI" id="CHEBI:18248"/>
    </ligandPart>
</feature>
<evidence type="ECO:0000313" key="10">
    <source>
        <dbReference type="EMBL" id="RAK95940.1"/>
    </source>
</evidence>
<keyword evidence="8" id="KW-0503">Monooxygenase</keyword>
<dbReference type="OrthoDB" id="1470350at2759"/>
<dbReference type="InterPro" id="IPR001128">
    <property type="entry name" value="Cyt_P450"/>
</dbReference>
<evidence type="ECO:0000256" key="8">
    <source>
        <dbReference type="ARBA" id="ARBA00023033"/>
    </source>
</evidence>
<name>A0A395GKC6_9EURO</name>
<dbReference type="InterPro" id="IPR036396">
    <property type="entry name" value="Cyt_P450_sf"/>
</dbReference>
<dbReference type="Gene3D" id="1.10.630.10">
    <property type="entry name" value="Cytochrome P450"/>
    <property type="match status" value="1"/>
</dbReference>
<dbReference type="STRING" id="1448316.A0A395GKC6"/>
<keyword evidence="11" id="KW-1185">Reference proteome</keyword>
<dbReference type="GeneID" id="37227844"/>
<keyword evidence="5 9" id="KW-0479">Metal-binding</keyword>
<comment type="cofactor">
    <cofactor evidence="1 9">
        <name>heme</name>
        <dbReference type="ChEBI" id="CHEBI:30413"/>
    </cofactor>
</comment>
<dbReference type="SUPFAM" id="SSF48264">
    <property type="entry name" value="Cytochrome P450"/>
    <property type="match status" value="1"/>
</dbReference>
<accession>A0A395GKC6</accession>
<protein>
    <submittedName>
        <fullName evidence="10">Cytochrome P450</fullName>
    </submittedName>
</protein>
<organism evidence="10 11">
    <name type="scientific">Aspergillus ibericus CBS 121593</name>
    <dbReference type="NCBI Taxonomy" id="1448316"/>
    <lineage>
        <taxon>Eukaryota</taxon>
        <taxon>Fungi</taxon>
        <taxon>Dikarya</taxon>
        <taxon>Ascomycota</taxon>
        <taxon>Pezizomycotina</taxon>
        <taxon>Eurotiomycetes</taxon>
        <taxon>Eurotiomycetidae</taxon>
        <taxon>Eurotiales</taxon>
        <taxon>Aspergillaceae</taxon>
        <taxon>Aspergillus</taxon>
        <taxon>Aspergillus subgen. Circumdati</taxon>
    </lineage>
</organism>
<keyword evidence="6" id="KW-0560">Oxidoreductase</keyword>
<comment type="pathway">
    <text evidence="2">Secondary metabolite biosynthesis.</text>
</comment>
<dbReference type="Proteomes" id="UP000249402">
    <property type="component" value="Unassembled WGS sequence"/>
</dbReference>
<dbReference type="RefSeq" id="XP_025570268.1">
    <property type="nucleotide sequence ID" value="XM_025722979.1"/>
</dbReference>
<evidence type="ECO:0000256" key="4">
    <source>
        <dbReference type="ARBA" id="ARBA00022617"/>
    </source>
</evidence>
<dbReference type="PRINTS" id="PR00465">
    <property type="entry name" value="EP450IV"/>
</dbReference>
<reference evidence="10 11" key="1">
    <citation type="submission" date="2018-02" db="EMBL/GenBank/DDBJ databases">
        <title>The genomes of Aspergillus section Nigri reveals drivers in fungal speciation.</title>
        <authorList>
            <consortium name="DOE Joint Genome Institute"/>
            <person name="Vesth T.C."/>
            <person name="Nybo J."/>
            <person name="Theobald S."/>
            <person name="Brandl J."/>
            <person name="Frisvad J.C."/>
            <person name="Nielsen K.F."/>
            <person name="Lyhne E.K."/>
            <person name="Kogle M.E."/>
            <person name="Kuo A."/>
            <person name="Riley R."/>
            <person name="Clum A."/>
            <person name="Nolan M."/>
            <person name="Lipzen A."/>
            <person name="Salamov A."/>
            <person name="Henrissat B."/>
            <person name="Wiebenga A."/>
            <person name="De vries R.P."/>
            <person name="Grigoriev I.V."/>
            <person name="Mortensen U.H."/>
            <person name="Andersen M.R."/>
            <person name="Baker S.E."/>
        </authorList>
    </citation>
    <scope>NUCLEOTIDE SEQUENCE [LARGE SCALE GENOMIC DNA]</scope>
    <source>
        <strain evidence="10 11">CBS 121593</strain>
    </source>
</reference>
<dbReference type="PANTHER" id="PTHR24305">
    <property type="entry name" value="CYTOCHROME P450"/>
    <property type="match status" value="1"/>
</dbReference>
<gene>
    <name evidence="10" type="ORF">BO80DRAFT_469044</name>
</gene>
<evidence type="ECO:0000256" key="1">
    <source>
        <dbReference type="ARBA" id="ARBA00001971"/>
    </source>
</evidence>
<dbReference type="GO" id="GO:0004497">
    <property type="term" value="F:monooxygenase activity"/>
    <property type="evidence" value="ECO:0007669"/>
    <property type="project" value="UniProtKB-KW"/>
</dbReference>